<dbReference type="AlphaFoldDB" id="A0A6M3L8R5"/>
<organism evidence="2">
    <name type="scientific">viral metagenome</name>
    <dbReference type="NCBI Taxonomy" id="1070528"/>
    <lineage>
        <taxon>unclassified sequences</taxon>
        <taxon>metagenomes</taxon>
        <taxon>organismal metagenomes</taxon>
    </lineage>
</organism>
<sequence>MKLKHILAWALCTPLYRLQFATGGRCGGFGLYGALWRVYTDNYNVSRSGRVRRDWKDAQRQQH</sequence>
<accession>A0A6M3L8R5</accession>
<name>A0A6M3L8R5_9ZZZZ</name>
<gene>
    <name evidence="1" type="ORF">MM415A01297_0005</name>
    <name evidence="2" type="ORF">MM415B02543_0012</name>
</gene>
<dbReference type="EMBL" id="MT142849">
    <property type="protein sequence ID" value="QJA89498.1"/>
    <property type="molecule type" value="Genomic_DNA"/>
</dbReference>
<reference evidence="2" key="1">
    <citation type="submission" date="2020-03" db="EMBL/GenBank/DDBJ databases">
        <title>The deep terrestrial virosphere.</title>
        <authorList>
            <person name="Holmfeldt K."/>
            <person name="Nilsson E."/>
            <person name="Simone D."/>
            <person name="Lopez-Fernandez M."/>
            <person name="Wu X."/>
            <person name="de Brujin I."/>
            <person name="Lundin D."/>
            <person name="Andersson A."/>
            <person name="Bertilsson S."/>
            <person name="Dopson M."/>
        </authorList>
    </citation>
    <scope>NUCLEOTIDE SEQUENCE</scope>
    <source>
        <strain evidence="1">MM415A01297</strain>
        <strain evidence="2">MM415B02543</strain>
    </source>
</reference>
<dbReference type="EMBL" id="MT142286">
    <property type="protein sequence ID" value="QJA77504.1"/>
    <property type="molecule type" value="Genomic_DNA"/>
</dbReference>
<evidence type="ECO:0000313" key="2">
    <source>
        <dbReference type="EMBL" id="QJA89498.1"/>
    </source>
</evidence>
<evidence type="ECO:0000313" key="1">
    <source>
        <dbReference type="EMBL" id="QJA77504.1"/>
    </source>
</evidence>
<protein>
    <submittedName>
        <fullName evidence="2">Uncharacterized protein</fullName>
    </submittedName>
</protein>
<proteinExistence type="predicted"/>